<comment type="caution">
    <text evidence="2">The sequence shown here is derived from an EMBL/GenBank/DDBJ whole genome shotgun (WGS) entry which is preliminary data.</text>
</comment>
<proteinExistence type="predicted"/>
<feature type="compositionally biased region" description="Gly residues" evidence="1">
    <location>
        <begin position="24"/>
        <end position="48"/>
    </location>
</feature>
<dbReference type="EMBL" id="LAIR01000002">
    <property type="protein sequence ID" value="KNX38891.1"/>
    <property type="molecule type" value="Genomic_DNA"/>
</dbReference>
<keyword evidence="3" id="KW-1185">Reference proteome</keyword>
<gene>
    <name evidence="2" type="ORF">VV01_19950</name>
</gene>
<evidence type="ECO:0000313" key="2">
    <source>
        <dbReference type="EMBL" id="KNX38891.1"/>
    </source>
</evidence>
<evidence type="ECO:0000313" key="3">
    <source>
        <dbReference type="Proteomes" id="UP000037397"/>
    </source>
</evidence>
<evidence type="ECO:0000256" key="1">
    <source>
        <dbReference type="SAM" id="MobiDB-lite"/>
    </source>
</evidence>
<reference evidence="3" key="1">
    <citation type="submission" date="2015-03" db="EMBL/GenBank/DDBJ databases">
        <title>Luteipulveratus halotolerans sp. nov., a novel actinobacterium (Dermacoccaceae) from Sarawak, Malaysia.</title>
        <authorList>
            <person name="Juboi H."/>
            <person name="Basik A."/>
            <person name="Shamsul S.S."/>
            <person name="Arnold P."/>
            <person name="Schmitt E.K."/>
            <person name="Sanglier J.-J."/>
            <person name="Yeo T."/>
        </authorList>
    </citation>
    <scope>NUCLEOTIDE SEQUENCE [LARGE SCALE GENOMIC DNA]</scope>
    <source>
        <strain evidence="3">C296001</strain>
    </source>
</reference>
<accession>A0A0L6CM67</accession>
<sequence length="62" mass="5521">MTPPRESPCAAPGFDTVSPSGSPGSTGGAGSPGSTGGAGSPGSTGGAGSPTRPAVGSFTGSR</sequence>
<dbReference type="AlphaFoldDB" id="A0A0L6CM67"/>
<protein>
    <submittedName>
        <fullName evidence="2">Uncharacterized protein</fullName>
    </submittedName>
</protein>
<dbReference type="Proteomes" id="UP000037397">
    <property type="component" value="Unassembled WGS sequence"/>
</dbReference>
<organism evidence="2 3">
    <name type="scientific">Luteipulveratus halotolerans</name>
    <dbReference type="NCBI Taxonomy" id="1631356"/>
    <lineage>
        <taxon>Bacteria</taxon>
        <taxon>Bacillati</taxon>
        <taxon>Actinomycetota</taxon>
        <taxon>Actinomycetes</taxon>
        <taxon>Micrococcales</taxon>
        <taxon>Dermacoccaceae</taxon>
        <taxon>Luteipulveratus</taxon>
    </lineage>
</organism>
<name>A0A0L6CM67_9MICO</name>
<feature type="region of interest" description="Disordered" evidence="1">
    <location>
        <begin position="1"/>
        <end position="62"/>
    </location>
</feature>